<name>A0A381YRF8_9ZZZZ</name>
<protein>
    <submittedName>
        <fullName evidence="1">Uncharacterized protein</fullName>
    </submittedName>
</protein>
<reference evidence="1" key="1">
    <citation type="submission" date="2018-05" db="EMBL/GenBank/DDBJ databases">
        <authorList>
            <person name="Lanie J.A."/>
            <person name="Ng W.-L."/>
            <person name="Kazmierczak K.M."/>
            <person name="Andrzejewski T.M."/>
            <person name="Davidsen T.M."/>
            <person name="Wayne K.J."/>
            <person name="Tettelin H."/>
            <person name="Glass J.I."/>
            <person name="Rusch D."/>
            <person name="Podicherti R."/>
            <person name="Tsui H.-C.T."/>
            <person name="Winkler M.E."/>
        </authorList>
    </citation>
    <scope>NUCLEOTIDE SEQUENCE</scope>
</reference>
<dbReference type="AlphaFoldDB" id="A0A381YRF8"/>
<accession>A0A381YRF8</accession>
<proteinExistence type="predicted"/>
<evidence type="ECO:0000313" key="1">
    <source>
        <dbReference type="EMBL" id="SVA79087.1"/>
    </source>
</evidence>
<gene>
    <name evidence="1" type="ORF">METZ01_LOCUS131941</name>
</gene>
<dbReference type="EMBL" id="UINC01018764">
    <property type="protein sequence ID" value="SVA79087.1"/>
    <property type="molecule type" value="Genomic_DNA"/>
</dbReference>
<sequence>MTFIVFSLLVQNPANLDMIVKDVVTAKDMVVDGAEYVHKTIDKEFSIHNEEEFIKEHGEDNTVEKMENKFKKMDEEYENKNSGFTPLGEGKIIEETWFNEK</sequence>
<organism evidence="1">
    <name type="scientific">marine metagenome</name>
    <dbReference type="NCBI Taxonomy" id="408172"/>
    <lineage>
        <taxon>unclassified sequences</taxon>
        <taxon>metagenomes</taxon>
        <taxon>ecological metagenomes</taxon>
    </lineage>
</organism>